<evidence type="ECO:0000313" key="3">
    <source>
        <dbReference type="Proteomes" id="UP001054837"/>
    </source>
</evidence>
<dbReference type="EMBL" id="BPLQ01001307">
    <property type="protein sequence ID" value="GIX80608.1"/>
    <property type="molecule type" value="Genomic_DNA"/>
</dbReference>
<sequence length="100" mass="10933">MQAPCHFPGTARVSPHAKFVKNTARNIAPHQSEIIMICCSQSPRVHQGKSKPNSGAAVKGRKKKAAFNEHEVKERQDSILCLGGIKSAFAVLYPFFSLSI</sequence>
<name>A0AAV4N7C6_9ARAC</name>
<evidence type="ECO:0000256" key="1">
    <source>
        <dbReference type="SAM" id="MobiDB-lite"/>
    </source>
</evidence>
<gene>
    <name evidence="2" type="ORF">CDAR_603031</name>
</gene>
<comment type="caution">
    <text evidence="2">The sequence shown here is derived from an EMBL/GenBank/DDBJ whole genome shotgun (WGS) entry which is preliminary data.</text>
</comment>
<keyword evidence="3" id="KW-1185">Reference proteome</keyword>
<evidence type="ECO:0000313" key="2">
    <source>
        <dbReference type="EMBL" id="GIX80608.1"/>
    </source>
</evidence>
<feature type="region of interest" description="Disordered" evidence="1">
    <location>
        <begin position="44"/>
        <end position="69"/>
    </location>
</feature>
<proteinExistence type="predicted"/>
<reference evidence="2 3" key="1">
    <citation type="submission" date="2021-06" db="EMBL/GenBank/DDBJ databases">
        <title>Caerostris darwini draft genome.</title>
        <authorList>
            <person name="Kono N."/>
            <person name="Arakawa K."/>
        </authorList>
    </citation>
    <scope>NUCLEOTIDE SEQUENCE [LARGE SCALE GENOMIC DNA]</scope>
</reference>
<organism evidence="2 3">
    <name type="scientific">Caerostris darwini</name>
    <dbReference type="NCBI Taxonomy" id="1538125"/>
    <lineage>
        <taxon>Eukaryota</taxon>
        <taxon>Metazoa</taxon>
        <taxon>Ecdysozoa</taxon>
        <taxon>Arthropoda</taxon>
        <taxon>Chelicerata</taxon>
        <taxon>Arachnida</taxon>
        <taxon>Araneae</taxon>
        <taxon>Araneomorphae</taxon>
        <taxon>Entelegynae</taxon>
        <taxon>Araneoidea</taxon>
        <taxon>Araneidae</taxon>
        <taxon>Caerostris</taxon>
    </lineage>
</organism>
<dbReference type="Proteomes" id="UP001054837">
    <property type="component" value="Unassembled WGS sequence"/>
</dbReference>
<dbReference type="AlphaFoldDB" id="A0AAV4N7C6"/>
<accession>A0AAV4N7C6</accession>
<protein>
    <submittedName>
        <fullName evidence="2">Uncharacterized protein</fullName>
    </submittedName>
</protein>